<dbReference type="PROSITE" id="PS51203">
    <property type="entry name" value="CS"/>
    <property type="match status" value="1"/>
</dbReference>
<feature type="compositionally biased region" description="Polar residues" evidence="2">
    <location>
        <begin position="347"/>
        <end position="356"/>
    </location>
</feature>
<dbReference type="InterPro" id="IPR044563">
    <property type="entry name" value="Sgt1-like"/>
</dbReference>
<feature type="compositionally biased region" description="Basic and acidic residues" evidence="2">
    <location>
        <begin position="358"/>
        <end position="374"/>
    </location>
</feature>
<dbReference type="PANTHER" id="PTHR45862">
    <property type="entry name" value="PROTEIN SGT1 HOMOLOG"/>
    <property type="match status" value="1"/>
</dbReference>
<keyword evidence="6" id="KW-1185">Reference proteome</keyword>
<dbReference type="OrthoDB" id="1898560at2759"/>
<proteinExistence type="inferred from homology"/>
<name>A0A8T9CBD6_9HELO</name>
<evidence type="ECO:0000313" key="5">
    <source>
        <dbReference type="EMBL" id="TVY82606.1"/>
    </source>
</evidence>
<evidence type="ECO:0000259" key="4">
    <source>
        <dbReference type="PROSITE" id="PS51203"/>
    </source>
</evidence>
<dbReference type="EMBL" id="QGMK01000296">
    <property type="protein sequence ID" value="TVY82606.1"/>
    <property type="molecule type" value="Genomic_DNA"/>
</dbReference>
<dbReference type="SUPFAM" id="SSF48452">
    <property type="entry name" value="TPR-like"/>
    <property type="match status" value="1"/>
</dbReference>
<dbReference type="Pfam" id="PF04969">
    <property type="entry name" value="CS"/>
    <property type="match status" value="1"/>
</dbReference>
<feature type="domain" description="CS" evidence="4">
    <location>
        <begin position="212"/>
        <end position="304"/>
    </location>
</feature>
<dbReference type="InterPro" id="IPR007052">
    <property type="entry name" value="CS_dom"/>
</dbReference>
<feature type="domain" description="SGS" evidence="3">
    <location>
        <begin position="371"/>
        <end position="458"/>
    </location>
</feature>
<gene>
    <name evidence="5" type="primary">git7</name>
    <name evidence="5" type="ORF">LSUE1_G001365</name>
</gene>
<dbReference type="PROSITE" id="PS51048">
    <property type="entry name" value="SGS"/>
    <property type="match status" value="1"/>
</dbReference>
<sequence>MATEAHSGQEALEARDYPAAIKHLTKAIKATSGIISPLWLIQRSTAYQRSGEYAKALKDADWAHYSATQRGRRELIASAHFRRAIAYHGLGQFGNARMCFHWSGKYNDKEKGLTMWVAKNTMDFEKAGGNEAECNIVTAVMEPPFNPVESKDIKGKGKMSVVEEPAMSKDKAPAVQEPADIKGKAPAVQKPAPSNGKEPEAAVVAKPAGTTIDKIRMDWYQSNTTVTIDILCKGIPKENTTVTFTNTSLEVKFPVPASNCDYEYKADPLNQGITAHGCTYRVTPHKLEIVLEKSFAHIKWSGIKREPQSDAKPQTNAEDKSPSSVQASADPQPQASKPEKMEAETPSKPTDLSANTRFHKDIVPREDLRHPEPILRDDFSKKNWDKVLADEDDEEVGGDEMNAFFKKIYKGADPDTQRAMMKSYQESNGTALSTNWSEVEAKKYDVAPPEGMEVKKWD</sequence>
<dbReference type="GO" id="GO:0051087">
    <property type="term" value="F:protein-folding chaperone binding"/>
    <property type="evidence" value="ECO:0007669"/>
    <property type="project" value="InterPro"/>
</dbReference>
<feature type="compositionally biased region" description="Polar residues" evidence="2">
    <location>
        <begin position="311"/>
        <end position="335"/>
    </location>
</feature>
<dbReference type="InterPro" id="IPR007699">
    <property type="entry name" value="SGS_dom"/>
</dbReference>
<comment type="similarity">
    <text evidence="1">Belongs to the SGT1 family.</text>
</comment>
<comment type="caution">
    <text evidence="5">The sequence shown here is derived from an EMBL/GenBank/DDBJ whole genome shotgun (WGS) entry which is preliminary data.</text>
</comment>
<dbReference type="SUPFAM" id="SSF49764">
    <property type="entry name" value="HSP20-like chaperones"/>
    <property type="match status" value="1"/>
</dbReference>
<reference evidence="5 6" key="1">
    <citation type="submission" date="2018-05" db="EMBL/GenBank/DDBJ databases">
        <title>Genome sequencing and assembly of the regulated plant pathogen Lachnellula willkommii and related sister species for the development of diagnostic species identification markers.</title>
        <authorList>
            <person name="Giroux E."/>
            <person name="Bilodeau G."/>
        </authorList>
    </citation>
    <scope>NUCLEOTIDE SEQUENCE [LARGE SCALE GENOMIC DNA]</scope>
    <source>
        <strain evidence="5 6">CBS 268.59</strain>
    </source>
</reference>
<evidence type="ECO:0000259" key="3">
    <source>
        <dbReference type="PROSITE" id="PS51048"/>
    </source>
</evidence>
<feature type="region of interest" description="Disordered" evidence="2">
    <location>
        <begin position="302"/>
        <end position="374"/>
    </location>
</feature>
<dbReference type="AlphaFoldDB" id="A0A8T9CBD6"/>
<organism evidence="5 6">
    <name type="scientific">Lachnellula suecica</name>
    <dbReference type="NCBI Taxonomy" id="602035"/>
    <lineage>
        <taxon>Eukaryota</taxon>
        <taxon>Fungi</taxon>
        <taxon>Dikarya</taxon>
        <taxon>Ascomycota</taxon>
        <taxon>Pezizomycotina</taxon>
        <taxon>Leotiomycetes</taxon>
        <taxon>Helotiales</taxon>
        <taxon>Lachnaceae</taxon>
        <taxon>Lachnellula</taxon>
    </lineage>
</organism>
<dbReference type="Gene3D" id="2.60.40.790">
    <property type="match status" value="1"/>
</dbReference>
<dbReference type="Pfam" id="PF05002">
    <property type="entry name" value="SGS"/>
    <property type="match status" value="1"/>
</dbReference>
<dbReference type="InterPro" id="IPR008978">
    <property type="entry name" value="HSP20-like_chaperone"/>
</dbReference>
<evidence type="ECO:0000256" key="1">
    <source>
        <dbReference type="ARBA" id="ARBA00008509"/>
    </source>
</evidence>
<accession>A0A8T9CBD6</accession>
<protein>
    <submittedName>
        <fullName evidence="5">Glucose-insensitive transcription protein</fullName>
    </submittedName>
</protein>
<evidence type="ECO:0000256" key="2">
    <source>
        <dbReference type="SAM" id="MobiDB-lite"/>
    </source>
</evidence>
<dbReference type="CDD" id="cd06466">
    <property type="entry name" value="p23_CS_SGT1_like"/>
    <property type="match status" value="1"/>
</dbReference>
<dbReference type="Gene3D" id="1.25.40.10">
    <property type="entry name" value="Tetratricopeptide repeat domain"/>
    <property type="match status" value="1"/>
</dbReference>
<evidence type="ECO:0000313" key="6">
    <source>
        <dbReference type="Proteomes" id="UP000469558"/>
    </source>
</evidence>
<dbReference type="InterPro" id="IPR011990">
    <property type="entry name" value="TPR-like_helical_dom_sf"/>
</dbReference>
<dbReference type="Proteomes" id="UP000469558">
    <property type="component" value="Unassembled WGS sequence"/>
</dbReference>